<organism evidence="2 3">
    <name type="scientific">Paractinoplanes pyxinae</name>
    <dbReference type="NCBI Taxonomy" id="2997416"/>
    <lineage>
        <taxon>Bacteria</taxon>
        <taxon>Bacillati</taxon>
        <taxon>Actinomycetota</taxon>
        <taxon>Actinomycetes</taxon>
        <taxon>Micromonosporales</taxon>
        <taxon>Micromonosporaceae</taxon>
        <taxon>Paractinoplanes</taxon>
    </lineage>
</organism>
<accession>A0ABT4B541</accession>
<sequence length="195" mass="20857">MPDAQQRDKTVELAPWWVVTGRALRFILGALSLVGGLTWILLNLHVSTAALDAGVGTVLAAGGLVLLMPHRIRLPRRVTAVVMSGFALAGTAAGLAVESSRQCCEFAYITERGWPFHWASRGGLADDPETAFRVAQSSSWSADLASLAADLLLFSYVGLLLVVAGVLVGRARSVRAKKANRRWGDGPRLDTRSHA</sequence>
<dbReference type="EMBL" id="JAPNTZ010000007">
    <property type="protein sequence ID" value="MCY1140760.1"/>
    <property type="molecule type" value="Genomic_DNA"/>
</dbReference>
<dbReference type="Proteomes" id="UP001151002">
    <property type="component" value="Unassembled WGS sequence"/>
</dbReference>
<feature type="transmembrane region" description="Helical" evidence="1">
    <location>
        <begin position="23"/>
        <end position="42"/>
    </location>
</feature>
<comment type="caution">
    <text evidence="2">The sequence shown here is derived from an EMBL/GenBank/DDBJ whole genome shotgun (WGS) entry which is preliminary data.</text>
</comment>
<feature type="transmembrane region" description="Helical" evidence="1">
    <location>
        <begin position="79"/>
        <end position="97"/>
    </location>
</feature>
<keyword evidence="1" id="KW-0472">Membrane</keyword>
<gene>
    <name evidence="2" type="ORF">OWR29_22405</name>
</gene>
<evidence type="ECO:0000256" key="1">
    <source>
        <dbReference type="SAM" id="Phobius"/>
    </source>
</evidence>
<feature type="transmembrane region" description="Helical" evidence="1">
    <location>
        <begin position="147"/>
        <end position="168"/>
    </location>
</feature>
<keyword evidence="1" id="KW-0812">Transmembrane</keyword>
<reference evidence="2" key="1">
    <citation type="submission" date="2022-11" db="EMBL/GenBank/DDBJ databases">
        <authorList>
            <person name="Somphong A."/>
            <person name="Phongsopitanun W."/>
        </authorList>
    </citation>
    <scope>NUCLEOTIDE SEQUENCE</scope>
    <source>
        <strain evidence="2">Pm04-4</strain>
    </source>
</reference>
<evidence type="ECO:0000313" key="2">
    <source>
        <dbReference type="EMBL" id="MCY1140760.1"/>
    </source>
</evidence>
<proteinExistence type="predicted"/>
<keyword evidence="1" id="KW-1133">Transmembrane helix</keyword>
<keyword evidence="3" id="KW-1185">Reference proteome</keyword>
<evidence type="ECO:0000313" key="3">
    <source>
        <dbReference type="Proteomes" id="UP001151002"/>
    </source>
</evidence>
<protein>
    <submittedName>
        <fullName evidence="2">Uncharacterized protein</fullName>
    </submittedName>
</protein>
<feature type="transmembrane region" description="Helical" evidence="1">
    <location>
        <begin position="48"/>
        <end position="67"/>
    </location>
</feature>
<name>A0ABT4B541_9ACTN</name>
<dbReference type="RefSeq" id="WP_267565027.1">
    <property type="nucleotide sequence ID" value="NZ_JAPNTZ010000007.1"/>
</dbReference>